<accession>L0A129</accession>
<dbReference type="Proteomes" id="UP000010467">
    <property type="component" value="Chromosome"/>
</dbReference>
<gene>
    <name evidence="2" type="ordered locus">Deipe_2055</name>
</gene>
<dbReference type="RefSeq" id="WP_015235856.1">
    <property type="nucleotide sequence ID" value="NC_019793.1"/>
</dbReference>
<evidence type="ECO:0000256" key="1">
    <source>
        <dbReference type="SAM" id="Coils"/>
    </source>
</evidence>
<organism evidence="2 3">
    <name type="scientific">Deinococcus peraridilitoris (strain DSM 19664 / LMG 22246 / CIP 109416 / KR-200)</name>
    <dbReference type="NCBI Taxonomy" id="937777"/>
    <lineage>
        <taxon>Bacteria</taxon>
        <taxon>Thermotogati</taxon>
        <taxon>Deinococcota</taxon>
        <taxon>Deinococci</taxon>
        <taxon>Deinococcales</taxon>
        <taxon>Deinococcaceae</taxon>
        <taxon>Deinococcus</taxon>
    </lineage>
</organism>
<dbReference type="KEGG" id="dpd:Deipe_2055"/>
<protein>
    <submittedName>
        <fullName evidence="2">Uncharacterized protein</fullName>
    </submittedName>
</protein>
<sequence length="290" mass="32853">MTQTNTLTTLIDPHVVALLKGRQVQPSRASTEYFTRLTYAELGKSVKKATDFAGRRYDHNKNNIGAAILEHGITTVLILARKVHEGCPVSELEATYEEARSVAQGNYEASVLEETTVRVPAYVEQETLELRTAMDMALAGVEAVQAEARELERQLQAASAQLVREREAHAQELAKLRETLSRERQTFITRERTFNEERRQLQHDLGTLRGVVASLNQELETLTAPTEASMPNTQNTTLAPTTALERMSWHAYQQRERGQSPDLWEWRQFVTDHAAFCRQYLREQASSRAA</sequence>
<dbReference type="EMBL" id="CP003382">
    <property type="protein sequence ID" value="AFZ67551.1"/>
    <property type="molecule type" value="Genomic_DNA"/>
</dbReference>
<evidence type="ECO:0000313" key="2">
    <source>
        <dbReference type="EMBL" id="AFZ67551.1"/>
    </source>
</evidence>
<feature type="coiled-coil region" evidence="1">
    <location>
        <begin position="134"/>
        <end position="186"/>
    </location>
</feature>
<keyword evidence="1" id="KW-0175">Coiled coil</keyword>
<proteinExistence type="predicted"/>
<dbReference type="STRING" id="937777.Deipe_2055"/>
<dbReference type="OrthoDB" id="76326at2"/>
<keyword evidence="3" id="KW-1185">Reference proteome</keyword>
<dbReference type="PATRIC" id="fig|937777.3.peg.2065"/>
<dbReference type="HOGENOM" id="CLU_962149_0_0_0"/>
<dbReference type="AlphaFoldDB" id="L0A129"/>
<reference evidence="3" key="1">
    <citation type="submission" date="2012-03" db="EMBL/GenBank/DDBJ databases">
        <title>Complete sequence of chromosome of Deinococcus peraridilitoris DSM 19664.</title>
        <authorList>
            <person name="Lucas S."/>
            <person name="Copeland A."/>
            <person name="Lapidus A."/>
            <person name="Glavina del Rio T."/>
            <person name="Dalin E."/>
            <person name="Tice H."/>
            <person name="Bruce D."/>
            <person name="Goodwin L."/>
            <person name="Pitluck S."/>
            <person name="Peters L."/>
            <person name="Mikhailova N."/>
            <person name="Lu M."/>
            <person name="Kyrpides N."/>
            <person name="Mavromatis K."/>
            <person name="Ivanova N."/>
            <person name="Brettin T."/>
            <person name="Detter J.C."/>
            <person name="Han C."/>
            <person name="Larimer F."/>
            <person name="Land M."/>
            <person name="Hauser L."/>
            <person name="Markowitz V."/>
            <person name="Cheng J.-F."/>
            <person name="Hugenholtz P."/>
            <person name="Woyke T."/>
            <person name="Wu D."/>
            <person name="Pukall R."/>
            <person name="Steenblock K."/>
            <person name="Brambilla E."/>
            <person name="Klenk H.-P."/>
            <person name="Eisen J.A."/>
        </authorList>
    </citation>
    <scope>NUCLEOTIDE SEQUENCE [LARGE SCALE GENOMIC DNA]</scope>
    <source>
        <strain evidence="3">DSM 19664 / LMG 22246 / CIP 109416 / KR-200</strain>
    </source>
</reference>
<name>L0A129_DEIPD</name>
<evidence type="ECO:0000313" key="3">
    <source>
        <dbReference type="Proteomes" id="UP000010467"/>
    </source>
</evidence>